<feature type="compositionally biased region" description="Basic and acidic residues" evidence="1">
    <location>
        <begin position="441"/>
        <end position="450"/>
    </location>
</feature>
<keyword evidence="4" id="KW-1185">Reference proteome</keyword>
<reference evidence="3 4" key="1">
    <citation type="submission" date="2020-03" db="EMBL/GenBank/DDBJ databases">
        <title>Genomic Encyclopedia of Type Strains, Phase IV (KMG-IV): sequencing the most valuable type-strain genomes for metagenomic binning, comparative biology and taxonomic classification.</title>
        <authorList>
            <person name="Goeker M."/>
        </authorList>
    </citation>
    <scope>NUCLEOTIDE SEQUENCE [LARGE SCALE GENOMIC DNA]</scope>
    <source>
        <strain evidence="3 4">DSM 101599</strain>
    </source>
</reference>
<sequence>MKNQVLTLFCAATLLLFFGSCTKDTFIENSNDSLYKAPTQLAYSEILNAREFSFIKSGTPIVQTNNLIPTYEIIAGRNGNGNVLDATYMADVSIQNPTEVTANLDPEDYFVNTEGDSVKTYTATNYQTAGVIIIADENKFGIGDYYFDVKVTTQNKETTYTSTFNDVFHLNVGPQLVTNLLFSPIAQNLVVGTGNTTSQPYLITGNTDVTFDLLSDTDKLSINNQTGVISLLDSYSTTENDTLYPTVQVTSNISQETTTFQGDSFLMLVASNTPVDLPKKTNYFFYPTLESENKTFGYAIDMIEQGSTTAWAQANPSPLAAEERPDGIENKSIWINVTVGDRLAHESDVILNSQDLTQFSLGFDVSAIFHIKNQYVEYMPDGKTPTELEVYYSADYTGNNATATWTKINDEVTSQINSLTTTPFAGLPYPGDQKIGGGDPDGQKDATKNADNKWTRCELDLNPYKDIKNFTLKFKVKSNYTGSLNDISTAARPGRYYISDVHFKASEE</sequence>
<comment type="caution">
    <text evidence="3">The sequence shown here is derived from an EMBL/GenBank/DDBJ whole genome shotgun (WGS) entry which is preliminary data.</text>
</comment>
<keyword evidence="2" id="KW-0732">Signal</keyword>
<feature type="region of interest" description="Disordered" evidence="1">
    <location>
        <begin position="428"/>
        <end position="450"/>
    </location>
</feature>
<evidence type="ECO:0008006" key="5">
    <source>
        <dbReference type="Google" id="ProtNLM"/>
    </source>
</evidence>
<dbReference type="PROSITE" id="PS51257">
    <property type="entry name" value="PROKAR_LIPOPROTEIN"/>
    <property type="match status" value="1"/>
</dbReference>
<proteinExistence type="predicted"/>
<organism evidence="3 4">
    <name type="scientific">Wenyingzhuangia heitensis</name>
    <dbReference type="NCBI Taxonomy" id="1487859"/>
    <lineage>
        <taxon>Bacteria</taxon>
        <taxon>Pseudomonadati</taxon>
        <taxon>Bacteroidota</taxon>
        <taxon>Flavobacteriia</taxon>
        <taxon>Flavobacteriales</taxon>
        <taxon>Flavobacteriaceae</taxon>
        <taxon>Wenyingzhuangia</taxon>
    </lineage>
</organism>
<name>A0ABX0UDJ0_9FLAO</name>
<protein>
    <recommendedName>
        <fullName evidence="5">DUF1735 domain-containing protein</fullName>
    </recommendedName>
</protein>
<feature type="chain" id="PRO_5045657254" description="DUF1735 domain-containing protein" evidence="2">
    <location>
        <begin position="24"/>
        <end position="508"/>
    </location>
</feature>
<evidence type="ECO:0000313" key="4">
    <source>
        <dbReference type="Proteomes" id="UP000745859"/>
    </source>
</evidence>
<evidence type="ECO:0000256" key="2">
    <source>
        <dbReference type="SAM" id="SignalP"/>
    </source>
</evidence>
<dbReference type="Proteomes" id="UP000745859">
    <property type="component" value="Unassembled WGS sequence"/>
</dbReference>
<evidence type="ECO:0000256" key="1">
    <source>
        <dbReference type="SAM" id="MobiDB-lite"/>
    </source>
</evidence>
<evidence type="ECO:0000313" key="3">
    <source>
        <dbReference type="EMBL" id="NIJ46473.1"/>
    </source>
</evidence>
<dbReference type="EMBL" id="JAASQL010000007">
    <property type="protein sequence ID" value="NIJ46473.1"/>
    <property type="molecule type" value="Genomic_DNA"/>
</dbReference>
<dbReference type="RefSeq" id="WP_167190675.1">
    <property type="nucleotide sequence ID" value="NZ_JAASQL010000007.1"/>
</dbReference>
<accession>A0ABX0UDJ0</accession>
<feature type="signal peptide" evidence="2">
    <location>
        <begin position="1"/>
        <end position="23"/>
    </location>
</feature>
<gene>
    <name evidence="3" type="ORF">FHR24_002961</name>
</gene>